<proteinExistence type="predicted"/>
<evidence type="ECO:0000313" key="1">
    <source>
        <dbReference type="EMBL" id="KAG5469576.1"/>
    </source>
</evidence>
<organism evidence="1 2">
    <name type="scientific">Leishmania martiniquensis</name>
    <dbReference type="NCBI Taxonomy" id="1580590"/>
    <lineage>
        <taxon>Eukaryota</taxon>
        <taxon>Discoba</taxon>
        <taxon>Euglenozoa</taxon>
        <taxon>Kinetoplastea</taxon>
        <taxon>Metakinetoplastina</taxon>
        <taxon>Trypanosomatida</taxon>
        <taxon>Trypanosomatidae</taxon>
        <taxon>Leishmaniinae</taxon>
        <taxon>Leishmania</taxon>
    </lineage>
</organism>
<protein>
    <submittedName>
        <fullName evidence="1">Uncharacterized protein</fullName>
    </submittedName>
</protein>
<accession>A0A836G7I8</accession>
<sequence>MQLSCIRSEVAGFLVAARNTPARRNQRGGSSAGALSFPPLTRTLHEMSSFSRDARVAPSSVPFGLSGAPPPATNSRSTATFCSAPQKILPDSSVEGFSGTLAPLAIATGIPGLTGGVPLSPVVSGTMRSAAYSAAARPQSRGAMGKTFITTKAAPVAAVATSPGALRSSTPSSGTLISASSRDIVLHSHCVPYNLNVVYSDLADPSGSSLSYDSARSTCSSAARDSSCSNSTVVLGGGGRRARLLSTAKLSNAPAPSWRGDSHGSLVFVEPEESSMPFTARRLSESPPLPFRVDDFHRYEALRSVVWSPSHSNGSRCPCGDSSAFAELDVCLTVGGLTATPRRIGCQLGGFCAIDNVSLEGSVESGMRLTKETGRRCVRHSVRTGGEDDSSSAERSLPHLSRDTFLPFEGGGGRWFCSFHSVVLSIWSRDAGPPSIEKTL</sequence>
<name>A0A836G7I8_9TRYP</name>
<reference evidence="2" key="2">
    <citation type="journal article" date="2021" name="Sci. Data">
        <title>Chromosome-scale genome sequencing, assembly and annotation of six genomes from subfamily Leishmaniinae.</title>
        <authorList>
            <person name="Almutairi H."/>
            <person name="Urbaniak M.D."/>
            <person name="Bates M.D."/>
            <person name="Jariyapan N."/>
            <person name="Kwakye-Nuako G."/>
            <person name="Thomaz Soccol V."/>
            <person name="Al-Salem W.S."/>
            <person name="Dillon R.J."/>
            <person name="Bates P.A."/>
            <person name="Gatherer D."/>
        </authorList>
    </citation>
    <scope>NUCLEOTIDE SEQUENCE [LARGE SCALE GENOMIC DNA]</scope>
</reference>
<gene>
    <name evidence="1" type="ORF">LSCM1_02801</name>
</gene>
<dbReference type="RefSeq" id="XP_067175749.1">
    <property type="nucleotide sequence ID" value="XM_067320374.1"/>
</dbReference>
<dbReference type="KEGG" id="lmat:92512886"/>
<dbReference type="GeneID" id="92512886"/>
<dbReference type="OrthoDB" id="265787at2759"/>
<dbReference type="Proteomes" id="UP000673552">
    <property type="component" value="Unassembled WGS sequence"/>
</dbReference>
<dbReference type="AlphaFoldDB" id="A0A836G7I8"/>
<dbReference type="EMBL" id="JAFEUZ010000033">
    <property type="protein sequence ID" value="KAG5469576.1"/>
    <property type="molecule type" value="Genomic_DNA"/>
</dbReference>
<comment type="caution">
    <text evidence="1">The sequence shown here is derived from an EMBL/GenBank/DDBJ whole genome shotgun (WGS) entry which is preliminary data.</text>
</comment>
<keyword evidence="2" id="KW-1185">Reference proteome</keyword>
<reference evidence="2" key="1">
    <citation type="journal article" date="2021" name="Microbiol. Resour. Announc.">
        <title>LGAAP: Leishmaniinae Genome Assembly and Annotation Pipeline.</title>
        <authorList>
            <person name="Almutairi H."/>
            <person name="Urbaniak M.D."/>
            <person name="Bates M.D."/>
            <person name="Jariyapan N."/>
            <person name="Kwakye-Nuako G."/>
            <person name="Thomaz-Soccol V."/>
            <person name="Al-Salem W.S."/>
            <person name="Dillon R.J."/>
            <person name="Bates P.A."/>
            <person name="Gatherer D."/>
        </authorList>
    </citation>
    <scope>NUCLEOTIDE SEQUENCE [LARGE SCALE GENOMIC DNA]</scope>
</reference>
<evidence type="ECO:0000313" key="2">
    <source>
        <dbReference type="Proteomes" id="UP000673552"/>
    </source>
</evidence>